<evidence type="ECO:0000256" key="1">
    <source>
        <dbReference type="ARBA" id="ARBA00004141"/>
    </source>
</evidence>
<feature type="transmembrane region" description="Helical" evidence="6">
    <location>
        <begin position="117"/>
        <end position="141"/>
    </location>
</feature>
<feature type="transmembrane region" description="Helical" evidence="6">
    <location>
        <begin position="237"/>
        <end position="258"/>
    </location>
</feature>
<keyword evidence="2 6" id="KW-0812">Transmembrane</keyword>
<keyword evidence="9" id="KW-1185">Reference proteome</keyword>
<dbReference type="AlphaFoldDB" id="A0A4Q7J5V9"/>
<evidence type="ECO:0000313" key="9">
    <source>
        <dbReference type="Proteomes" id="UP000292003"/>
    </source>
</evidence>
<dbReference type="RefSeq" id="WP_130476935.1">
    <property type="nucleotide sequence ID" value="NZ_SFCC01000009.1"/>
</dbReference>
<gene>
    <name evidence="8" type="ORF">EWH70_19860</name>
</gene>
<comment type="caution">
    <text evidence="8">The sequence shown here is derived from an EMBL/GenBank/DDBJ whole genome shotgun (WGS) entry which is preliminary data.</text>
</comment>
<sequence>MTATLDVAAIRPVSRVQAWGPLMVAEAKLLWRDPGSLITPLGLPLLIMVMNGLRSNTASDQGLAGMRYFDALATPAALAMIVAVTGMINVPSVLAAYRKAGVLRRMSATPVGPGSLLGAQVAVNLVLSVIGIAIALAVAFAGYDLAMPRQLGWALLGLALGACSLYAFGLLIAAIAPSANSAVGLGLVLFFATFAAGGGFLPMDLLPSWLASIGEVLPYGAAVQVMSDAWIGQTPQLIHLAVLGGTTVVFGGLAAKLFRWE</sequence>
<dbReference type="InterPro" id="IPR000412">
    <property type="entry name" value="ABC_2_transport"/>
</dbReference>
<keyword evidence="4 6" id="KW-0472">Membrane</keyword>
<evidence type="ECO:0000259" key="7">
    <source>
        <dbReference type="PROSITE" id="PS51012"/>
    </source>
</evidence>
<dbReference type="OrthoDB" id="3217868at2"/>
<comment type="subcellular location">
    <subcellularLocation>
        <location evidence="6">Cell membrane</location>
        <topology evidence="6">Multi-pass membrane protein</topology>
    </subcellularLocation>
    <subcellularLocation>
        <location evidence="1">Membrane</location>
        <topology evidence="1">Multi-pass membrane protein</topology>
    </subcellularLocation>
</comment>
<dbReference type="GO" id="GO:0043190">
    <property type="term" value="C:ATP-binding cassette (ABC) transporter complex"/>
    <property type="evidence" value="ECO:0007669"/>
    <property type="project" value="InterPro"/>
</dbReference>
<reference evidence="8 9" key="1">
    <citation type="submission" date="2019-02" db="EMBL/GenBank/DDBJ databases">
        <title>Draft genome sequence of Amycolatopsis sp. 8-3EHSu isolated from roots of Suaeda maritima.</title>
        <authorList>
            <person name="Duangmal K."/>
            <person name="Chantavorakit T."/>
        </authorList>
    </citation>
    <scope>NUCLEOTIDE SEQUENCE [LARGE SCALE GENOMIC DNA]</scope>
    <source>
        <strain evidence="8 9">8-3EHSu</strain>
    </source>
</reference>
<feature type="transmembrane region" description="Helical" evidence="6">
    <location>
        <begin position="182"/>
        <end position="202"/>
    </location>
</feature>
<feature type="transmembrane region" description="Helical" evidence="6">
    <location>
        <begin position="153"/>
        <end position="176"/>
    </location>
</feature>
<evidence type="ECO:0000256" key="6">
    <source>
        <dbReference type="RuleBase" id="RU361157"/>
    </source>
</evidence>
<feature type="transmembrane region" description="Helical" evidence="6">
    <location>
        <begin position="76"/>
        <end position="97"/>
    </location>
</feature>
<dbReference type="InterPro" id="IPR052902">
    <property type="entry name" value="ABC-2_transporter"/>
</dbReference>
<dbReference type="PANTHER" id="PTHR43027">
    <property type="entry name" value="DOXORUBICIN RESISTANCE ABC TRANSPORTER PERMEASE PROTEIN DRRC-RELATED"/>
    <property type="match status" value="1"/>
</dbReference>
<keyword evidence="6" id="KW-0813">Transport</keyword>
<name>A0A4Q7J5V9_9PSEU</name>
<keyword evidence="6" id="KW-1003">Cell membrane</keyword>
<evidence type="ECO:0000313" key="8">
    <source>
        <dbReference type="EMBL" id="RZQ62507.1"/>
    </source>
</evidence>
<dbReference type="GO" id="GO:0046677">
    <property type="term" value="P:response to antibiotic"/>
    <property type="evidence" value="ECO:0007669"/>
    <property type="project" value="UniProtKB-KW"/>
</dbReference>
<comment type="similarity">
    <text evidence="6">Belongs to the ABC-2 integral membrane protein family.</text>
</comment>
<keyword evidence="3 6" id="KW-1133">Transmembrane helix</keyword>
<accession>A0A4Q7J5V9</accession>
<dbReference type="PANTHER" id="PTHR43027:SF2">
    <property type="entry name" value="TRANSPORT PERMEASE PROTEIN"/>
    <property type="match status" value="1"/>
</dbReference>
<protein>
    <recommendedName>
        <fullName evidence="6">Transport permease protein</fullName>
    </recommendedName>
</protein>
<evidence type="ECO:0000256" key="2">
    <source>
        <dbReference type="ARBA" id="ARBA00022692"/>
    </source>
</evidence>
<dbReference type="PROSITE" id="PS51012">
    <property type="entry name" value="ABC_TM2"/>
    <property type="match status" value="1"/>
</dbReference>
<dbReference type="InterPro" id="IPR013525">
    <property type="entry name" value="ABC2_TM"/>
</dbReference>
<dbReference type="EMBL" id="SFCC01000009">
    <property type="protein sequence ID" value="RZQ62507.1"/>
    <property type="molecule type" value="Genomic_DNA"/>
</dbReference>
<keyword evidence="5" id="KW-0046">Antibiotic resistance</keyword>
<dbReference type="Proteomes" id="UP000292003">
    <property type="component" value="Unassembled WGS sequence"/>
</dbReference>
<evidence type="ECO:0000256" key="5">
    <source>
        <dbReference type="ARBA" id="ARBA00023251"/>
    </source>
</evidence>
<comment type="caution">
    <text evidence="6">Lacks conserved residue(s) required for the propagation of feature annotation.</text>
</comment>
<evidence type="ECO:0000256" key="4">
    <source>
        <dbReference type="ARBA" id="ARBA00023136"/>
    </source>
</evidence>
<evidence type="ECO:0000256" key="3">
    <source>
        <dbReference type="ARBA" id="ARBA00022989"/>
    </source>
</evidence>
<dbReference type="Pfam" id="PF01061">
    <property type="entry name" value="ABC2_membrane"/>
    <property type="match status" value="1"/>
</dbReference>
<dbReference type="InterPro" id="IPR047817">
    <property type="entry name" value="ABC2_TM_bact-type"/>
</dbReference>
<organism evidence="8 9">
    <name type="scientific">Amycolatopsis suaedae</name>
    <dbReference type="NCBI Taxonomy" id="2510978"/>
    <lineage>
        <taxon>Bacteria</taxon>
        <taxon>Bacillati</taxon>
        <taxon>Actinomycetota</taxon>
        <taxon>Actinomycetes</taxon>
        <taxon>Pseudonocardiales</taxon>
        <taxon>Pseudonocardiaceae</taxon>
        <taxon>Amycolatopsis</taxon>
    </lineage>
</organism>
<dbReference type="GO" id="GO:0140359">
    <property type="term" value="F:ABC-type transporter activity"/>
    <property type="evidence" value="ECO:0007669"/>
    <property type="project" value="InterPro"/>
</dbReference>
<proteinExistence type="inferred from homology"/>
<feature type="domain" description="ABC transmembrane type-2" evidence="7">
    <location>
        <begin position="35"/>
        <end position="261"/>
    </location>
</feature>
<dbReference type="PIRSF" id="PIRSF006648">
    <property type="entry name" value="DrrB"/>
    <property type="match status" value="1"/>
</dbReference>